<dbReference type="PROSITE" id="PS50012">
    <property type="entry name" value="RCC1_3"/>
    <property type="match status" value="2"/>
</dbReference>
<dbReference type="InterPro" id="IPR051553">
    <property type="entry name" value="Ran_GTPase-activating"/>
</dbReference>
<dbReference type="InterPro" id="IPR000408">
    <property type="entry name" value="Reg_chr_condens"/>
</dbReference>
<feature type="coiled-coil region" evidence="2">
    <location>
        <begin position="411"/>
        <end position="441"/>
    </location>
</feature>
<dbReference type="SUPFAM" id="SSF50985">
    <property type="entry name" value="RCC1/BLIP-II"/>
    <property type="match status" value="1"/>
</dbReference>
<dbReference type="Proteomes" id="UP001150062">
    <property type="component" value="Unassembled WGS sequence"/>
</dbReference>
<dbReference type="PANTHER" id="PTHR45982">
    <property type="entry name" value="REGULATOR OF CHROMOSOME CONDENSATION"/>
    <property type="match status" value="1"/>
</dbReference>
<dbReference type="EMBL" id="JAOAOG010000019">
    <property type="protein sequence ID" value="KAJ6254499.1"/>
    <property type="molecule type" value="Genomic_DNA"/>
</dbReference>
<protein>
    <submittedName>
        <fullName evidence="3">Regulator of chromosome condensation</fullName>
    </submittedName>
</protein>
<keyword evidence="4" id="KW-1185">Reference proteome</keyword>
<comment type="caution">
    <text evidence="3">The sequence shown here is derived from an EMBL/GenBank/DDBJ whole genome shotgun (WGS) entry which is preliminary data.</text>
</comment>
<organism evidence="3 4">
    <name type="scientific">Anaeramoeba flamelloides</name>
    <dbReference type="NCBI Taxonomy" id="1746091"/>
    <lineage>
        <taxon>Eukaryota</taxon>
        <taxon>Metamonada</taxon>
        <taxon>Anaeramoebidae</taxon>
        <taxon>Anaeramoeba</taxon>
    </lineage>
</organism>
<accession>A0ABQ8ZCB6</accession>
<dbReference type="Pfam" id="PF00415">
    <property type="entry name" value="RCC1"/>
    <property type="match status" value="2"/>
</dbReference>
<keyword evidence="2" id="KW-0175">Coiled coil</keyword>
<evidence type="ECO:0000256" key="2">
    <source>
        <dbReference type="SAM" id="Coils"/>
    </source>
</evidence>
<dbReference type="Gene3D" id="2.130.10.30">
    <property type="entry name" value="Regulator of chromosome condensation 1/beta-lactamase-inhibitor protein II"/>
    <property type="match status" value="1"/>
</dbReference>
<name>A0ABQ8ZCB6_9EUKA</name>
<feature type="repeat" description="RCC1" evidence="1">
    <location>
        <begin position="199"/>
        <end position="251"/>
    </location>
</feature>
<gene>
    <name evidence="3" type="ORF">M0813_12324</name>
</gene>
<dbReference type="PANTHER" id="PTHR45982:SF1">
    <property type="entry name" value="REGULATOR OF CHROMOSOME CONDENSATION"/>
    <property type="match status" value="1"/>
</dbReference>
<reference evidence="3" key="1">
    <citation type="submission" date="2022-08" db="EMBL/GenBank/DDBJ databases">
        <title>Novel sulfate-reducing endosymbionts in the free-living metamonad Anaeramoeba.</title>
        <authorList>
            <person name="Jerlstrom-Hultqvist J."/>
            <person name="Cepicka I."/>
            <person name="Gallot-Lavallee L."/>
            <person name="Salas-Leiva D."/>
            <person name="Curtis B.A."/>
            <person name="Zahonova K."/>
            <person name="Pipaliya S."/>
            <person name="Dacks J."/>
            <person name="Roger A.J."/>
        </authorList>
    </citation>
    <scope>NUCLEOTIDE SEQUENCE</scope>
    <source>
        <strain evidence="3">Schooner1</strain>
    </source>
</reference>
<evidence type="ECO:0000256" key="1">
    <source>
        <dbReference type="PROSITE-ProRule" id="PRU00235"/>
    </source>
</evidence>
<dbReference type="InterPro" id="IPR009091">
    <property type="entry name" value="RCC1/BLIP-II"/>
</dbReference>
<evidence type="ECO:0000313" key="3">
    <source>
        <dbReference type="EMBL" id="KAJ6254499.1"/>
    </source>
</evidence>
<feature type="repeat" description="RCC1" evidence="1">
    <location>
        <begin position="150"/>
        <end position="197"/>
    </location>
</feature>
<proteinExistence type="predicted"/>
<evidence type="ECO:0000313" key="4">
    <source>
        <dbReference type="Proteomes" id="UP001150062"/>
    </source>
</evidence>
<sequence length="723" mass="82497">MTNVLAFGKNGGGLLGTRPEIYEADKPISCELFKPLKVTTICKSVNATTIVDSKGTLYQLNSGSDQLIRFSTEPIQSLVCGTYHFVALSRGYKVYTWATEESVGSYGQLGNGLTVSHSSPKMINPMFFGNKDIIDIGCSLYCTFVLALDGTLFSFGKNQYADLGVGDRKDRNVPTKVSHSVSRIFIGFSHHAFFLGNKGRVFGWGRNGWGQLGLNEKTDCKERPTEVEFFGDKELKEITVTYNSTVALTKDGSLYSTGGYYNNGHKKTICSFEKLTFFDDKPILQYDSGRNFTIVVTNDLQIYIFGQKGDFNVYGQTDVIIKAPFDLSTTSENFNLVCGRDFSCFIIQDDSSRGKWKRIGSFQELYPIIRQSARKGSLKELESFQNQLNLIDQNDEENKIINNESTQVSKNRIQISIKEEIEKEIEEKKEKKKRRNRMKINFGSSIIKKRKDEFVLPKLFGVSDQKTLVKSMFIENDEIKFLKLSKNGFDIATLTTLSERIGDIPNEIRLAPQRVFKCYAIGIFLYIVLVSPFNLCRIELLSEEFDLEFYQKKSNLIREEQEITNVLFRNSCNDFVILTRSGEHYSIEIEKKTIRKIQLGHSIKTIPGLATINSSDEIIIKNQNGIFLFGKYEIPEHLNVYGNSSPVFSKEREDSVFFYIKDKICLIQHPKEFWILDCLNNKWKLFPAYRLEHSESVVSIGNSLFLMNSNTKIFEIPIPDFEK</sequence>